<protein>
    <submittedName>
        <fullName evidence="1">Holliday junction resolvase</fullName>
    </submittedName>
</protein>
<accession>A0AA49ET25</accession>
<name>A0AA49ET25_9CAUD</name>
<dbReference type="EMBL" id="OQ709216">
    <property type="protein sequence ID" value="WGH21389.1"/>
    <property type="molecule type" value="Genomic_DNA"/>
</dbReference>
<keyword evidence="2" id="KW-1185">Reference proteome</keyword>
<dbReference type="Proteomes" id="UP001240749">
    <property type="component" value="Segment"/>
</dbReference>
<proteinExistence type="predicted"/>
<gene>
    <name evidence="1" type="primary">40</name>
    <name evidence="1" type="ORF">SEA_EMOTION_40</name>
</gene>
<reference evidence="1" key="1">
    <citation type="submission" date="2023-03" db="EMBL/GenBank/DDBJ databases">
        <authorList>
            <person name="Barcik Weissman S.N."/>
            <person name="Chang S."/>
            <person name="Chen D.A."/>
            <person name="Chew B."/>
            <person name="De Jesus J.L."/>
            <person name="Han M.T."/>
            <person name="Hsu T.-Y."/>
            <person name="Rivera W."/>
            <person name="Vu T.L."/>
            <person name="Garza D.R."/>
            <person name="Stephenson J.C."/>
            <person name="Zorawik M."/>
            <person name="Reddi K."/>
            <person name="Freise A.C."/>
            <person name="Furlong K.P."/>
            <person name="Rudner A.D."/>
            <person name="Beyer A.R."/>
            <person name="Chong R.A."/>
            <person name="Edgington N.P."/>
            <person name="Garcia Costas A.M."/>
            <person name="Gibb B.P."/>
            <person name="Klyczek K.K."/>
            <person name="Swerdlow S.J."/>
            <person name="Russell D.A."/>
            <person name="Jacobs-Sera D."/>
            <person name="Hatfull G.F."/>
        </authorList>
    </citation>
    <scope>NUCLEOTIDE SEQUENCE</scope>
</reference>
<organism evidence="1 2">
    <name type="scientific">Arthrobacter phage Emotion</name>
    <dbReference type="NCBI Taxonomy" id="3038361"/>
    <lineage>
        <taxon>Viruses</taxon>
        <taxon>Duplodnaviria</taxon>
        <taxon>Heunggongvirae</taxon>
        <taxon>Uroviricota</taxon>
        <taxon>Caudoviricetes</taxon>
        <taxon>Casidaviridae</taxon>
        <taxon>Emotionvirus</taxon>
        <taxon>Emotionvirus emotion</taxon>
    </lineage>
</organism>
<sequence>MATNKAKGTAWETSLVRSLGAFFRGASGLEPRRVAQEGFLDTGDIHGIDPFIAQAKNYKSWETAIREGLDGAEVQRVRAKRDYGVAFVKRARRSTGDGYAVMTVATWARLLLRLRRAEDLLGQADPALLAYHREATGLDNDAAFPKGL</sequence>
<evidence type="ECO:0000313" key="2">
    <source>
        <dbReference type="Proteomes" id="UP001240749"/>
    </source>
</evidence>
<evidence type="ECO:0000313" key="1">
    <source>
        <dbReference type="EMBL" id="WGH21389.1"/>
    </source>
</evidence>